<protein>
    <submittedName>
        <fullName evidence="1">Uncharacterized protein</fullName>
    </submittedName>
</protein>
<dbReference type="AlphaFoldDB" id="A0A6V7HL19"/>
<organism evidence="1 2">
    <name type="scientific">Heterotrigona itama</name>
    <dbReference type="NCBI Taxonomy" id="395501"/>
    <lineage>
        <taxon>Eukaryota</taxon>
        <taxon>Metazoa</taxon>
        <taxon>Ecdysozoa</taxon>
        <taxon>Arthropoda</taxon>
        <taxon>Hexapoda</taxon>
        <taxon>Insecta</taxon>
        <taxon>Pterygota</taxon>
        <taxon>Neoptera</taxon>
        <taxon>Endopterygota</taxon>
        <taxon>Hymenoptera</taxon>
        <taxon>Apocrita</taxon>
        <taxon>Aculeata</taxon>
        <taxon>Apoidea</taxon>
        <taxon>Anthophila</taxon>
        <taxon>Apidae</taxon>
        <taxon>Heterotrigona</taxon>
    </lineage>
</organism>
<feature type="non-terminal residue" evidence="1">
    <location>
        <position position="1"/>
    </location>
</feature>
<dbReference type="EMBL" id="CAJDYZ010012617">
    <property type="protein sequence ID" value="CAD1480720.1"/>
    <property type="molecule type" value="Genomic_DNA"/>
</dbReference>
<feature type="non-terminal residue" evidence="1">
    <location>
        <position position="40"/>
    </location>
</feature>
<evidence type="ECO:0000313" key="2">
    <source>
        <dbReference type="Proteomes" id="UP000752696"/>
    </source>
</evidence>
<reference evidence="1" key="1">
    <citation type="submission" date="2020-07" db="EMBL/GenBank/DDBJ databases">
        <authorList>
            <person name="Nazaruddin N."/>
        </authorList>
    </citation>
    <scope>NUCLEOTIDE SEQUENCE</scope>
</reference>
<comment type="caution">
    <text evidence="1">The sequence shown here is derived from an EMBL/GenBank/DDBJ whole genome shotgun (WGS) entry which is preliminary data.</text>
</comment>
<sequence length="40" mass="4387">SQAERLREIRGDPLVYIQSENHHELYLGGTADGESGSSTI</sequence>
<proteinExistence type="predicted"/>
<gene>
    <name evidence="1" type="ORF">MHI_LOCUS959619</name>
</gene>
<keyword evidence="2" id="KW-1185">Reference proteome</keyword>
<evidence type="ECO:0000313" key="1">
    <source>
        <dbReference type="EMBL" id="CAD1480720.1"/>
    </source>
</evidence>
<dbReference type="OrthoDB" id="7604839at2759"/>
<dbReference type="Proteomes" id="UP000752696">
    <property type="component" value="Unassembled WGS sequence"/>
</dbReference>
<name>A0A6V7HL19_9HYME</name>
<accession>A0A6V7HL19</accession>